<protein>
    <submittedName>
        <fullName evidence="4">Biotin-protein ligase</fullName>
    </submittedName>
</protein>
<evidence type="ECO:0000259" key="3">
    <source>
        <dbReference type="PROSITE" id="PS51733"/>
    </source>
</evidence>
<accession>A0A1V9YA34</accession>
<dbReference type="AlphaFoldDB" id="A0A1V9YA34"/>
<dbReference type="Gene3D" id="3.30.930.10">
    <property type="entry name" value="Bira Bifunctional Protein, Domain 2"/>
    <property type="match status" value="1"/>
</dbReference>
<reference evidence="4 5" key="1">
    <citation type="journal article" date="2014" name="Genome Biol. Evol.">
        <title>The secreted proteins of Achlya hypogyna and Thraustotheca clavata identify the ancestral oomycete secretome and reveal gene acquisitions by horizontal gene transfer.</title>
        <authorList>
            <person name="Misner I."/>
            <person name="Blouin N."/>
            <person name="Leonard G."/>
            <person name="Richards T.A."/>
            <person name="Lane C.E."/>
        </authorList>
    </citation>
    <scope>NUCLEOTIDE SEQUENCE [LARGE SCALE GENOMIC DNA]</scope>
    <source>
        <strain evidence="4 5">ATCC 48635</strain>
    </source>
</reference>
<dbReference type="GO" id="GO:0005737">
    <property type="term" value="C:cytoplasm"/>
    <property type="evidence" value="ECO:0007669"/>
    <property type="project" value="TreeGrafter"/>
</dbReference>
<keyword evidence="5" id="KW-1185">Reference proteome</keyword>
<dbReference type="Pfam" id="PF03099">
    <property type="entry name" value="BPL_LplA_LipB"/>
    <property type="match status" value="1"/>
</dbReference>
<dbReference type="PANTHER" id="PTHR12835:SF5">
    <property type="entry name" value="BIOTIN--PROTEIN LIGASE"/>
    <property type="match status" value="1"/>
</dbReference>
<dbReference type="STRING" id="1202772.A0A1V9YA34"/>
<evidence type="ECO:0000256" key="2">
    <source>
        <dbReference type="ARBA" id="ARBA00022598"/>
    </source>
</evidence>
<keyword evidence="2 4" id="KW-0436">Ligase</keyword>
<organism evidence="4 5">
    <name type="scientific">Achlya hypogyna</name>
    <name type="common">Oomycete</name>
    <name type="synonym">Protoachlya hypogyna</name>
    <dbReference type="NCBI Taxonomy" id="1202772"/>
    <lineage>
        <taxon>Eukaryota</taxon>
        <taxon>Sar</taxon>
        <taxon>Stramenopiles</taxon>
        <taxon>Oomycota</taxon>
        <taxon>Saprolegniomycetes</taxon>
        <taxon>Saprolegniales</taxon>
        <taxon>Achlyaceae</taxon>
        <taxon>Achlya</taxon>
    </lineage>
</organism>
<evidence type="ECO:0000313" key="5">
    <source>
        <dbReference type="Proteomes" id="UP000243579"/>
    </source>
</evidence>
<feature type="domain" description="BPL/LPL catalytic" evidence="3">
    <location>
        <begin position="75"/>
        <end position="259"/>
    </location>
</feature>
<dbReference type="PANTHER" id="PTHR12835">
    <property type="entry name" value="BIOTIN PROTEIN LIGASE"/>
    <property type="match status" value="1"/>
</dbReference>
<dbReference type="CDD" id="cd16442">
    <property type="entry name" value="BPL"/>
    <property type="match status" value="1"/>
</dbReference>
<dbReference type="GO" id="GO:0004077">
    <property type="term" value="F:biotin--[biotin carboxyl-carrier protein] ligase activity"/>
    <property type="evidence" value="ECO:0007669"/>
    <property type="project" value="InterPro"/>
</dbReference>
<dbReference type="Proteomes" id="UP000243579">
    <property type="component" value="Unassembled WGS sequence"/>
</dbReference>
<evidence type="ECO:0000256" key="1">
    <source>
        <dbReference type="ARBA" id="ARBA00009934"/>
    </source>
</evidence>
<comment type="caution">
    <text evidence="4">The sequence shown here is derived from an EMBL/GenBank/DDBJ whole genome shotgun (WGS) entry which is preliminary data.</text>
</comment>
<dbReference type="InterPro" id="IPR004143">
    <property type="entry name" value="BPL_LPL_catalytic"/>
</dbReference>
<dbReference type="InterPro" id="IPR045864">
    <property type="entry name" value="aa-tRNA-synth_II/BPL/LPL"/>
</dbReference>
<comment type="similarity">
    <text evidence="1">Belongs to the biotin--protein ligase family.</text>
</comment>
<name>A0A1V9YA34_ACHHY</name>
<dbReference type="EMBL" id="JNBR01002430">
    <property type="protein sequence ID" value="OQR82587.1"/>
    <property type="molecule type" value="Genomic_DNA"/>
</dbReference>
<dbReference type="SUPFAM" id="SSF55681">
    <property type="entry name" value="Class II aaRS and biotin synthetases"/>
    <property type="match status" value="1"/>
</dbReference>
<evidence type="ECO:0000313" key="4">
    <source>
        <dbReference type="EMBL" id="OQR82587.1"/>
    </source>
</evidence>
<proteinExistence type="inferred from homology"/>
<dbReference type="InterPro" id="IPR004408">
    <property type="entry name" value="Biotin_CoA_COase_ligase"/>
</dbReference>
<dbReference type="OrthoDB" id="10250105at2759"/>
<gene>
    <name evidence="4" type="ORF">ACHHYP_15756</name>
</gene>
<sequence length="328" mass="35942">MVRRRIPSFANRVFGRPFMTSSLASDASPRSDKIFLVSDKPVPAPIGAWAATKHIESDSVGGLATSFFPLLSTVVLGRHVLFAETLPSTQTLLQASTLELRPTAPDDFRLVCWTPHQSTGRGRGANPWVAPEGCLTFSYQSFFTDGTSLPFVQYLVSLAIVRTAKHFGAANVAIKWPNDIYANGMKLAGVLCQSEYFQGRFCLTTGIGINISNPEPTTCLNKLVGGTTPVTREAFMAVYCNIYEPMEAEFKRSGIAPFEKDYTDNWLHTNQLVKVQGDRPGEPEMAATIQGLSPSGCLLATSDSGQRYELYPDGNSFDFFNGLLKRKC</sequence>
<dbReference type="PROSITE" id="PS51733">
    <property type="entry name" value="BPL_LPL_CATALYTIC"/>
    <property type="match status" value="1"/>
</dbReference>